<evidence type="ECO:0000313" key="2">
    <source>
        <dbReference type="Proteomes" id="UP000014500"/>
    </source>
</evidence>
<keyword evidence="2" id="KW-1185">Reference proteome</keyword>
<protein>
    <submittedName>
        <fullName evidence="1">Uncharacterized protein</fullName>
    </submittedName>
</protein>
<dbReference type="EnsemblMetazoa" id="SMAR005568-RA">
    <property type="protein sequence ID" value="SMAR005568-PA"/>
    <property type="gene ID" value="SMAR005568"/>
</dbReference>
<organism evidence="1 2">
    <name type="scientific">Strigamia maritima</name>
    <name type="common">European centipede</name>
    <name type="synonym">Geophilus maritimus</name>
    <dbReference type="NCBI Taxonomy" id="126957"/>
    <lineage>
        <taxon>Eukaryota</taxon>
        <taxon>Metazoa</taxon>
        <taxon>Ecdysozoa</taxon>
        <taxon>Arthropoda</taxon>
        <taxon>Myriapoda</taxon>
        <taxon>Chilopoda</taxon>
        <taxon>Pleurostigmophora</taxon>
        <taxon>Geophilomorpha</taxon>
        <taxon>Linotaeniidae</taxon>
        <taxon>Strigamia</taxon>
    </lineage>
</organism>
<reference evidence="2" key="1">
    <citation type="submission" date="2011-05" db="EMBL/GenBank/DDBJ databases">
        <authorList>
            <person name="Richards S.R."/>
            <person name="Qu J."/>
            <person name="Jiang H."/>
            <person name="Jhangiani S.N."/>
            <person name="Agravi P."/>
            <person name="Goodspeed R."/>
            <person name="Gross S."/>
            <person name="Mandapat C."/>
            <person name="Jackson L."/>
            <person name="Mathew T."/>
            <person name="Pu L."/>
            <person name="Thornton R."/>
            <person name="Saada N."/>
            <person name="Wilczek-Boney K.B."/>
            <person name="Lee S."/>
            <person name="Kovar C."/>
            <person name="Wu Y."/>
            <person name="Scherer S.E."/>
            <person name="Worley K.C."/>
            <person name="Muzny D.M."/>
            <person name="Gibbs R."/>
        </authorList>
    </citation>
    <scope>NUCLEOTIDE SEQUENCE</scope>
    <source>
        <strain evidence="2">Brora</strain>
    </source>
</reference>
<reference evidence="1" key="2">
    <citation type="submission" date="2015-02" db="UniProtKB">
        <authorList>
            <consortium name="EnsemblMetazoa"/>
        </authorList>
    </citation>
    <scope>IDENTIFICATION</scope>
</reference>
<dbReference type="Proteomes" id="UP000014500">
    <property type="component" value="Unassembled WGS sequence"/>
</dbReference>
<evidence type="ECO:0000313" key="1">
    <source>
        <dbReference type="EnsemblMetazoa" id="SMAR005568-PA"/>
    </source>
</evidence>
<name>T1IWJ8_STRMM</name>
<sequence length="60" mass="6916">MINGWKKNLRKMLRIHVNDLGTESELEVAKDILKSEMDVVKQETGHGDLSYSQVWQESLS</sequence>
<dbReference type="EMBL" id="JH431620">
    <property type="status" value="NOT_ANNOTATED_CDS"/>
    <property type="molecule type" value="Genomic_DNA"/>
</dbReference>
<accession>T1IWJ8</accession>
<proteinExistence type="predicted"/>
<dbReference type="AlphaFoldDB" id="T1IWJ8"/>
<dbReference type="HOGENOM" id="CLU_2948678_0_0_1"/>